<dbReference type="GO" id="GO:0016846">
    <property type="term" value="F:carbon-sulfur lyase activity"/>
    <property type="evidence" value="ECO:0007669"/>
    <property type="project" value="InterPro"/>
</dbReference>
<name>A0A1N6HB92_9RHOB</name>
<keyword evidence="2" id="KW-0479">Metal-binding</keyword>
<reference evidence="7" key="1">
    <citation type="submission" date="2016-11" db="EMBL/GenBank/DDBJ databases">
        <authorList>
            <person name="Varghese N."/>
            <person name="Submissions S."/>
        </authorList>
    </citation>
    <scope>NUCLEOTIDE SEQUENCE [LARGE SCALE GENOMIC DNA]</scope>
    <source>
        <strain evidence="7">DSM 29440</strain>
    </source>
</reference>
<organism evidence="6 7">
    <name type="scientific">Vannielia litorea</name>
    <dbReference type="NCBI Taxonomy" id="1217970"/>
    <lineage>
        <taxon>Bacteria</taxon>
        <taxon>Pseudomonadati</taxon>
        <taxon>Pseudomonadota</taxon>
        <taxon>Alphaproteobacteria</taxon>
        <taxon>Rhodobacterales</taxon>
        <taxon>Paracoccaceae</taxon>
        <taxon>Vannielia</taxon>
    </lineage>
</organism>
<proteinExistence type="inferred from homology"/>
<dbReference type="STRING" id="1217970.SAMN05444002_3228"/>
<dbReference type="Gene3D" id="3.90.1590.10">
    <property type="entry name" value="glutathione-dependent formaldehyde- activating enzyme (gfa)"/>
    <property type="match status" value="1"/>
</dbReference>
<dbReference type="OrthoDB" id="9807246at2"/>
<comment type="similarity">
    <text evidence="1">Belongs to the Gfa family.</text>
</comment>
<dbReference type="InterPro" id="IPR006913">
    <property type="entry name" value="CENP-V/GFA"/>
</dbReference>
<dbReference type="Proteomes" id="UP000184932">
    <property type="component" value="Unassembled WGS sequence"/>
</dbReference>
<evidence type="ECO:0000256" key="2">
    <source>
        <dbReference type="ARBA" id="ARBA00022723"/>
    </source>
</evidence>
<dbReference type="InterPro" id="IPR011057">
    <property type="entry name" value="Mss4-like_sf"/>
</dbReference>
<accession>A0A1N6HB92</accession>
<keyword evidence="3" id="KW-0862">Zinc</keyword>
<evidence type="ECO:0000313" key="6">
    <source>
        <dbReference type="EMBL" id="SIO16967.1"/>
    </source>
</evidence>
<keyword evidence="4" id="KW-0456">Lyase</keyword>
<evidence type="ECO:0000313" key="7">
    <source>
        <dbReference type="Proteomes" id="UP000184932"/>
    </source>
</evidence>
<dbReference type="Pfam" id="PF04828">
    <property type="entry name" value="GFA"/>
    <property type="match status" value="1"/>
</dbReference>
<dbReference type="GO" id="GO:0046872">
    <property type="term" value="F:metal ion binding"/>
    <property type="evidence" value="ECO:0007669"/>
    <property type="project" value="UniProtKB-KW"/>
</dbReference>
<evidence type="ECO:0000256" key="1">
    <source>
        <dbReference type="ARBA" id="ARBA00005495"/>
    </source>
</evidence>
<dbReference type="PROSITE" id="PS51891">
    <property type="entry name" value="CENP_V_GFA"/>
    <property type="match status" value="1"/>
</dbReference>
<dbReference type="SUPFAM" id="SSF51316">
    <property type="entry name" value="Mss4-like"/>
    <property type="match status" value="1"/>
</dbReference>
<evidence type="ECO:0000256" key="4">
    <source>
        <dbReference type="ARBA" id="ARBA00023239"/>
    </source>
</evidence>
<dbReference type="PANTHER" id="PTHR33337">
    <property type="entry name" value="GFA DOMAIN-CONTAINING PROTEIN"/>
    <property type="match status" value="1"/>
</dbReference>
<keyword evidence="7" id="KW-1185">Reference proteome</keyword>
<evidence type="ECO:0000256" key="3">
    <source>
        <dbReference type="ARBA" id="ARBA00022833"/>
    </source>
</evidence>
<feature type="domain" description="CENP-V/GFA" evidence="5">
    <location>
        <begin position="3"/>
        <end position="115"/>
    </location>
</feature>
<gene>
    <name evidence="6" type="ORF">SAMN05444002_3228</name>
</gene>
<sequence>MSLKGSCLCGAIRFEAKGTPQGVSVCHCSQCRRMSGHLWASAYVKDDELTIFGTPQWYVSSGTARRGFCPTCGSFLFWKHDAEDTTSFALGAIDGPTGLTLQKHIFTADKGDYYEDADGVEQK</sequence>
<dbReference type="AlphaFoldDB" id="A0A1N6HB92"/>
<protein>
    <submittedName>
        <fullName evidence="6">Uncharacterized conserved protein</fullName>
    </submittedName>
</protein>
<evidence type="ECO:0000259" key="5">
    <source>
        <dbReference type="PROSITE" id="PS51891"/>
    </source>
</evidence>
<dbReference type="RefSeq" id="WP_074257152.1">
    <property type="nucleotide sequence ID" value="NZ_FSRL01000001.1"/>
</dbReference>
<dbReference type="EMBL" id="FSRL01000001">
    <property type="protein sequence ID" value="SIO16967.1"/>
    <property type="molecule type" value="Genomic_DNA"/>
</dbReference>
<dbReference type="PANTHER" id="PTHR33337:SF40">
    <property type="entry name" value="CENP-V_GFA DOMAIN-CONTAINING PROTEIN-RELATED"/>
    <property type="match status" value="1"/>
</dbReference>